<evidence type="ECO:0000313" key="5">
    <source>
        <dbReference type="EMBL" id="OCT44263.1"/>
    </source>
</evidence>
<evidence type="ECO:0000256" key="3">
    <source>
        <dbReference type="ARBA" id="ARBA00022723"/>
    </source>
</evidence>
<organism evidence="5 6">
    <name type="scientific">Cladophialophora carrionii</name>
    <dbReference type="NCBI Taxonomy" id="86049"/>
    <lineage>
        <taxon>Eukaryota</taxon>
        <taxon>Fungi</taxon>
        <taxon>Dikarya</taxon>
        <taxon>Ascomycota</taxon>
        <taxon>Pezizomycotina</taxon>
        <taxon>Eurotiomycetes</taxon>
        <taxon>Chaetothyriomycetidae</taxon>
        <taxon>Chaetothyriales</taxon>
        <taxon>Herpotrichiellaceae</taxon>
        <taxon>Cladophialophora</taxon>
    </lineage>
</organism>
<dbReference type="VEuPathDB" id="FungiDB:CLCR_11220"/>
<dbReference type="VEuPathDB" id="FungiDB:G647_06959"/>
<dbReference type="PANTHER" id="PTHR24305">
    <property type="entry name" value="CYTOCHROME P450"/>
    <property type="match status" value="1"/>
</dbReference>
<evidence type="ECO:0000256" key="2">
    <source>
        <dbReference type="ARBA" id="ARBA00010617"/>
    </source>
</evidence>
<dbReference type="PANTHER" id="PTHR24305:SF232">
    <property type="entry name" value="P450, PUTATIVE (EUROFUNG)-RELATED"/>
    <property type="match status" value="1"/>
</dbReference>
<dbReference type="GO" id="GO:0004497">
    <property type="term" value="F:monooxygenase activity"/>
    <property type="evidence" value="ECO:0007669"/>
    <property type="project" value="InterPro"/>
</dbReference>
<dbReference type="SUPFAM" id="SSF48264">
    <property type="entry name" value="Cytochrome P450"/>
    <property type="match status" value="1"/>
</dbReference>
<dbReference type="GO" id="GO:0005506">
    <property type="term" value="F:iron ion binding"/>
    <property type="evidence" value="ECO:0007669"/>
    <property type="project" value="InterPro"/>
</dbReference>
<protein>
    <submittedName>
        <fullName evidence="5">Uncharacterized protein</fullName>
    </submittedName>
</protein>
<evidence type="ECO:0000256" key="4">
    <source>
        <dbReference type="ARBA" id="ARBA00023004"/>
    </source>
</evidence>
<keyword evidence="6" id="KW-1185">Reference proteome</keyword>
<comment type="similarity">
    <text evidence="2">Belongs to the cytochrome P450 family.</text>
</comment>
<dbReference type="InterPro" id="IPR036396">
    <property type="entry name" value="Cyt_P450_sf"/>
</dbReference>
<comment type="caution">
    <text evidence="5">The sequence shown here is derived from an EMBL/GenBank/DDBJ whole genome shotgun (WGS) entry which is preliminary data.</text>
</comment>
<accession>A0A1C1C6U6</accession>
<dbReference type="GO" id="GO:0016705">
    <property type="term" value="F:oxidoreductase activity, acting on paired donors, with incorporation or reduction of molecular oxygen"/>
    <property type="evidence" value="ECO:0007669"/>
    <property type="project" value="InterPro"/>
</dbReference>
<dbReference type="Proteomes" id="UP000094526">
    <property type="component" value="Unassembled WGS sequence"/>
</dbReference>
<keyword evidence="3" id="KW-0479">Metal-binding</keyword>
<dbReference type="STRING" id="86049.A0A1C1C6U6"/>
<comment type="cofactor">
    <cofactor evidence="1">
        <name>heme</name>
        <dbReference type="ChEBI" id="CHEBI:30413"/>
    </cofactor>
</comment>
<dbReference type="OrthoDB" id="1470350at2759"/>
<dbReference type="EMBL" id="LGRB01000020">
    <property type="protein sequence ID" value="OCT44263.1"/>
    <property type="molecule type" value="Genomic_DNA"/>
</dbReference>
<name>A0A1C1C6U6_9EURO</name>
<dbReference type="Gene3D" id="1.10.630.10">
    <property type="entry name" value="Cytochrome P450"/>
    <property type="match status" value="1"/>
</dbReference>
<evidence type="ECO:0000313" key="6">
    <source>
        <dbReference type="Proteomes" id="UP000094526"/>
    </source>
</evidence>
<evidence type="ECO:0000256" key="1">
    <source>
        <dbReference type="ARBA" id="ARBA00001971"/>
    </source>
</evidence>
<proteinExistence type="inferred from homology"/>
<dbReference type="AlphaFoldDB" id="A0A1C1C6U6"/>
<dbReference type="InterPro" id="IPR001128">
    <property type="entry name" value="Cyt_P450"/>
</dbReference>
<dbReference type="Pfam" id="PF00067">
    <property type="entry name" value="p450"/>
    <property type="match status" value="1"/>
</dbReference>
<dbReference type="InterPro" id="IPR050121">
    <property type="entry name" value="Cytochrome_P450_monoxygenase"/>
</dbReference>
<keyword evidence="4" id="KW-0408">Iron</keyword>
<dbReference type="GO" id="GO:0020037">
    <property type="term" value="F:heme binding"/>
    <property type="evidence" value="ECO:0007669"/>
    <property type="project" value="InterPro"/>
</dbReference>
<gene>
    <name evidence="5" type="ORF">CLCR_11220</name>
</gene>
<sequence length="136" mass="15309">MMRPAARKETREWKHAVRNKMPLRHIANFVPSFANSALSPTVTWAQAHALPYFKACLLVAMRMTPAVGVSIPQSVPKGGPRTEGKYYPRGIAASVNGWAVHRDKLFEDHVLVFRPEPWLPGDVMDTTQVYISIEKL</sequence>
<reference evidence="6" key="1">
    <citation type="submission" date="2015-07" db="EMBL/GenBank/DDBJ databases">
        <authorList>
            <person name="Teixeira M.M."/>
            <person name="Souza R.C."/>
            <person name="Almeida L.G."/>
            <person name="Vicente V.A."/>
            <person name="de Hoog S."/>
            <person name="Bocca A.L."/>
            <person name="de Almeida S.R."/>
            <person name="Vasconcelos A.T."/>
            <person name="Felipe M.S."/>
        </authorList>
    </citation>
    <scope>NUCLEOTIDE SEQUENCE [LARGE SCALE GENOMIC DNA]</scope>
    <source>
        <strain evidence="6">KSF</strain>
    </source>
</reference>